<dbReference type="PATRIC" id="fig|576611.7.peg.31"/>
<dbReference type="SUPFAM" id="SSF53697">
    <property type="entry name" value="SIS domain"/>
    <property type="match status" value="1"/>
</dbReference>
<dbReference type="STRING" id="1835254.CL55_00000320"/>
<name>A0A0E3ZKP4_9BURK</name>
<dbReference type="InterPro" id="IPR050099">
    <property type="entry name" value="SIS_GmhA/DiaA_subfam"/>
</dbReference>
<sequence>MAHNNVMDKDTLERLRARASQHFLDSIAVKQEAEKILPDQVARGIVAMTDCLRAGGKVMACGNGGSAADAQHFAAELIGRFERERQELAAIALTTDTSILTAVGNDYSYDEIFAKQVRGLGKKGDILIGISTSGNSKNVVRAIEAAKKMGIQIIALTGNGGGKIATLLGVDDIHLCAPSTRTARIQETHLVLLHALCDGVDHLLLD</sequence>
<evidence type="ECO:0000256" key="6">
    <source>
        <dbReference type="ARBA" id="ARBA00022723"/>
    </source>
</evidence>
<feature type="binding site" evidence="10">
    <location>
        <position position="76"/>
    </location>
    <ligand>
        <name>substrate</name>
    </ligand>
</feature>
<evidence type="ECO:0000313" key="13">
    <source>
        <dbReference type="Proteomes" id="UP000061135"/>
    </source>
</evidence>
<evidence type="ECO:0000313" key="12">
    <source>
        <dbReference type="EMBL" id="AKD24365.1"/>
    </source>
</evidence>
<dbReference type="Pfam" id="PF13580">
    <property type="entry name" value="SIS_2"/>
    <property type="match status" value="1"/>
</dbReference>
<keyword evidence="6 10" id="KW-0479">Metal-binding</keyword>
<dbReference type="InterPro" id="IPR001347">
    <property type="entry name" value="SIS_dom"/>
</dbReference>
<feature type="binding site" evidence="10">
    <location>
        <position position="186"/>
    </location>
    <ligand>
        <name>substrate</name>
    </ligand>
</feature>
<keyword evidence="13" id="KW-1185">Reference proteome</keyword>
<dbReference type="InterPro" id="IPR035461">
    <property type="entry name" value="GmhA/DiaA"/>
</dbReference>
<dbReference type="EMBL" id="CP007501">
    <property type="protein sequence ID" value="AKD24365.1"/>
    <property type="molecule type" value="Genomic_DNA"/>
</dbReference>
<accession>A0A0E3ZKP4</accession>
<organism evidence="12 13">
    <name type="scientific">Polynucleobacter duraquae</name>
    <dbReference type="NCBI Taxonomy" id="1835254"/>
    <lineage>
        <taxon>Bacteria</taxon>
        <taxon>Pseudomonadati</taxon>
        <taxon>Pseudomonadota</taxon>
        <taxon>Betaproteobacteria</taxon>
        <taxon>Burkholderiales</taxon>
        <taxon>Burkholderiaceae</taxon>
        <taxon>Polynucleobacter</taxon>
    </lineage>
</organism>
<dbReference type="PANTHER" id="PTHR30390">
    <property type="entry name" value="SEDOHEPTULOSE 7-PHOSPHATE ISOMERASE / DNAA INITIATOR-ASSOCIATING FACTOR FOR REPLICATION INITIATION"/>
    <property type="match status" value="1"/>
</dbReference>
<comment type="similarity">
    <text evidence="4 10">Belongs to the SIS family. GmhA subfamily.</text>
</comment>
<comment type="function">
    <text evidence="2 10">Catalyzes the isomerization of sedoheptulose 7-phosphate in D-glycero-D-manno-heptose 7-phosphate.</text>
</comment>
<keyword evidence="9 10" id="KW-0119">Carbohydrate metabolism</keyword>
<dbReference type="GO" id="GO:0008270">
    <property type="term" value="F:zinc ion binding"/>
    <property type="evidence" value="ECO:0007669"/>
    <property type="project" value="UniProtKB-UniRule"/>
</dbReference>
<dbReference type="AlphaFoldDB" id="A0A0E3ZKP4"/>
<dbReference type="NCBIfam" id="NF010546">
    <property type="entry name" value="PRK13936.1"/>
    <property type="match status" value="1"/>
</dbReference>
<dbReference type="PANTHER" id="PTHR30390:SF6">
    <property type="entry name" value="DNAA INITIATOR-ASSOCIATING PROTEIN DIAA"/>
    <property type="match status" value="1"/>
</dbReference>
<feature type="binding site" evidence="10">
    <location>
        <begin position="63"/>
        <end position="65"/>
    </location>
    <ligand>
        <name>substrate</name>
    </ligand>
</feature>
<evidence type="ECO:0000256" key="3">
    <source>
        <dbReference type="ARBA" id="ARBA00004496"/>
    </source>
</evidence>
<dbReference type="HAMAP" id="MF_00067">
    <property type="entry name" value="GmhA"/>
    <property type="match status" value="1"/>
</dbReference>
<dbReference type="Gene3D" id="3.40.50.10490">
    <property type="entry name" value="Glucose-6-phosphate isomerase like protein, domain 1"/>
    <property type="match status" value="1"/>
</dbReference>
<comment type="catalytic activity">
    <reaction evidence="1 10">
        <text>2 D-sedoheptulose 7-phosphate = D-glycero-alpha-D-manno-heptose 7-phosphate + D-glycero-beta-D-manno-heptose 7-phosphate</text>
        <dbReference type="Rhea" id="RHEA:27489"/>
        <dbReference type="ChEBI" id="CHEBI:57483"/>
        <dbReference type="ChEBI" id="CHEBI:60203"/>
        <dbReference type="ChEBI" id="CHEBI:60204"/>
        <dbReference type="EC" id="5.3.1.28"/>
    </reaction>
</comment>
<evidence type="ECO:0000256" key="1">
    <source>
        <dbReference type="ARBA" id="ARBA00000348"/>
    </source>
</evidence>
<feature type="domain" description="SIS" evidence="11">
    <location>
        <begin position="48"/>
        <end position="206"/>
    </location>
</feature>
<reference evidence="12 13" key="1">
    <citation type="submission" date="2014-03" db="EMBL/GenBank/DDBJ databases">
        <title>Genome of Polynucleobacter strain MWH-MoK4.</title>
        <authorList>
            <person name="Hahn M.W."/>
        </authorList>
    </citation>
    <scope>NUCLEOTIDE SEQUENCE [LARGE SCALE GENOMIC DNA]</scope>
    <source>
        <strain evidence="12 13">MWH-MoK4</strain>
    </source>
</reference>
<comment type="subcellular location">
    <subcellularLocation>
        <location evidence="3 10">Cytoplasm</location>
    </subcellularLocation>
</comment>
<keyword evidence="8 10" id="KW-0413">Isomerase</keyword>
<dbReference type="GO" id="GO:0097367">
    <property type="term" value="F:carbohydrate derivative binding"/>
    <property type="evidence" value="ECO:0007669"/>
    <property type="project" value="InterPro"/>
</dbReference>
<evidence type="ECO:0000256" key="7">
    <source>
        <dbReference type="ARBA" id="ARBA00022833"/>
    </source>
</evidence>
<evidence type="ECO:0000256" key="9">
    <source>
        <dbReference type="ARBA" id="ARBA00023277"/>
    </source>
</evidence>
<feature type="binding site" evidence="10">
    <location>
        <position position="72"/>
    </location>
    <ligand>
        <name>Zn(2+)</name>
        <dbReference type="ChEBI" id="CHEBI:29105"/>
    </ligand>
</feature>
<feature type="binding site" evidence="10">
    <location>
        <position position="186"/>
    </location>
    <ligand>
        <name>Zn(2+)</name>
        <dbReference type="ChEBI" id="CHEBI:29105"/>
    </ligand>
</feature>
<dbReference type="GO" id="GO:0005737">
    <property type="term" value="C:cytoplasm"/>
    <property type="evidence" value="ECO:0007669"/>
    <property type="project" value="UniProtKB-SubCell"/>
</dbReference>
<comment type="cofactor">
    <cofactor evidence="10">
        <name>Zn(2+)</name>
        <dbReference type="ChEBI" id="CHEBI:29105"/>
    </cofactor>
    <text evidence="10">Binds 1 zinc ion per subunit.</text>
</comment>
<dbReference type="EC" id="5.3.1.28" evidence="10"/>
<proteinExistence type="inferred from homology"/>
<dbReference type="PROSITE" id="PS51464">
    <property type="entry name" value="SIS"/>
    <property type="match status" value="1"/>
</dbReference>
<evidence type="ECO:0000256" key="10">
    <source>
        <dbReference type="HAMAP-Rule" id="MF_00067"/>
    </source>
</evidence>
<dbReference type="GO" id="GO:0008968">
    <property type="term" value="F:D-sedoheptulose 7-phosphate isomerase activity"/>
    <property type="evidence" value="ECO:0007669"/>
    <property type="project" value="UniProtKB-UniRule"/>
</dbReference>
<dbReference type="GO" id="GO:2001061">
    <property type="term" value="P:D-glycero-D-manno-heptose 7-phosphate biosynthetic process"/>
    <property type="evidence" value="ECO:0007669"/>
    <property type="project" value="UniProtKB-UniPathway"/>
</dbReference>
<dbReference type="HOGENOM" id="CLU_080999_3_1_4"/>
<evidence type="ECO:0000256" key="2">
    <source>
        <dbReference type="ARBA" id="ARBA00003172"/>
    </source>
</evidence>
<dbReference type="UniPathway" id="UPA00041">
    <property type="reaction ID" value="UER00436"/>
</dbReference>
<feature type="binding site" evidence="10">
    <location>
        <begin position="131"/>
        <end position="133"/>
    </location>
    <ligand>
        <name>substrate</name>
    </ligand>
</feature>
<dbReference type="CDD" id="cd05006">
    <property type="entry name" value="SIS_GmhA"/>
    <property type="match status" value="1"/>
</dbReference>
<dbReference type="KEGG" id="pdq:CL55_00000320"/>
<evidence type="ECO:0000259" key="11">
    <source>
        <dbReference type="PROSITE" id="PS51464"/>
    </source>
</evidence>
<feature type="binding site" evidence="10">
    <location>
        <position position="76"/>
    </location>
    <ligand>
        <name>Zn(2+)</name>
        <dbReference type="ChEBI" id="CHEBI:29105"/>
    </ligand>
</feature>
<gene>
    <name evidence="10" type="primary">gmhA</name>
    <name evidence="12" type="ORF">CL55_00000320</name>
</gene>
<feature type="binding site" evidence="10">
    <location>
        <position position="136"/>
    </location>
    <ligand>
        <name>substrate</name>
    </ligand>
</feature>
<protein>
    <recommendedName>
        <fullName evidence="10">Phosphoheptose isomerase</fullName>
        <ecNumber evidence="10">5.3.1.28</ecNumber>
    </recommendedName>
    <alternativeName>
        <fullName evidence="10">Sedoheptulose 7-phosphate isomerase</fullName>
    </alternativeName>
</protein>
<evidence type="ECO:0000256" key="8">
    <source>
        <dbReference type="ARBA" id="ARBA00023235"/>
    </source>
</evidence>
<feature type="binding site" evidence="10">
    <location>
        <begin position="105"/>
        <end position="106"/>
    </location>
    <ligand>
        <name>substrate</name>
    </ligand>
</feature>
<keyword evidence="5 10" id="KW-0963">Cytoplasm</keyword>
<evidence type="ECO:0000256" key="5">
    <source>
        <dbReference type="ARBA" id="ARBA00022490"/>
    </source>
</evidence>
<dbReference type="InterPro" id="IPR046348">
    <property type="entry name" value="SIS_dom_sf"/>
</dbReference>
<feature type="binding site" evidence="10">
    <location>
        <position position="194"/>
    </location>
    <ligand>
        <name>Zn(2+)</name>
        <dbReference type="ChEBI" id="CHEBI:29105"/>
    </ligand>
</feature>
<comment type="miscellaneous">
    <text evidence="10">The reaction produces a racemic mixture of D-glycero-alpha-D-manno-heptose 7-phosphate and D-glycero-beta-D-manno-heptose 7-phosphate.</text>
</comment>
<dbReference type="InterPro" id="IPR004515">
    <property type="entry name" value="Phosphoheptose_Isoase"/>
</dbReference>
<dbReference type="Proteomes" id="UP000061135">
    <property type="component" value="Chromosome"/>
</dbReference>
<comment type="subunit">
    <text evidence="10">Homotetramer.</text>
</comment>
<comment type="pathway">
    <text evidence="10">Carbohydrate biosynthesis; D-glycero-D-manno-heptose 7-phosphate biosynthesis; D-glycero-alpha-D-manno-heptose 7-phosphate and D-glycero-beta-D-manno-heptose 7-phosphate from sedoheptulose 7-phosphate: step 1/1.</text>
</comment>
<dbReference type="RefSeq" id="WP_269464920.1">
    <property type="nucleotide sequence ID" value="NZ_CP007501.1"/>
</dbReference>
<evidence type="ECO:0000256" key="4">
    <source>
        <dbReference type="ARBA" id="ARBA00009894"/>
    </source>
</evidence>
<dbReference type="GO" id="GO:0005975">
    <property type="term" value="P:carbohydrate metabolic process"/>
    <property type="evidence" value="ECO:0007669"/>
    <property type="project" value="UniProtKB-UniRule"/>
</dbReference>
<keyword evidence="7 10" id="KW-0862">Zinc</keyword>